<dbReference type="KEGG" id="tsph:KIH39_06255"/>
<dbReference type="Proteomes" id="UP000676194">
    <property type="component" value="Chromosome"/>
</dbReference>
<protein>
    <submittedName>
        <fullName evidence="1">DUF1501 domain-containing protein</fullName>
    </submittedName>
</protein>
<evidence type="ECO:0000313" key="1">
    <source>
        <dbReference type="EMBL" id="QVL34861.1"/>
    </source>
</evidence>
<accession>A0A8E6BAP0</accession>
<reference evidence="1" key="1">
    <citation type="submission" date="2021-05" db="EMBL/GenBank/DDBJ databases">
        <title>Complete genome sequence of the cellulolytic planctomycete Telmatocola sphagniphila SP2T and characterization of the first cellulase from planctomycetes.</title>
        <authorList>
            <person name="Rakitin A.L."/>
            <person name="Beletsky A.V."/>
            <person name="Naumoff D.G."/>
            <person name="Kulichevskaya I.S."/>
            <person name="Mardanov A.V."/>
            <person name="Ravin N.V."/>
            <person name="Dedysh S.N."/>
        </authorList>
    </citation>
    <scope>NUCLEOTIDE SEQUENCE</scope>
    <source>
        <strain evidence="1">SP2T</strain>
    </source>
</reference>
<sequence>MGRSDRYCDGQSRRSFLQLGIAGMASLTLPALLKASDQSQKNKLSQPDTRCILIWLDGGPGHMDMYDMKPDAPAEYRGIWKPIKTKVPGFDITELYPKQAKVTDKFSIVRSLHHNTGDHFAGAHRMLTAKDMGVSGANNEQKFPGIGAIVNREAGPRKPGMPGYVGVPYGMSVGLRPGYFGGHLLGAQYNPFETVADANQANFKVPNLNLANGLTMDRLENRKTLLQHFDSVQRQFENRRDFIAKDKFTEEAFHFVCGATARKAFDIAEEKASTRDLYGRHSWGQSVLLARRLVEAGTTFVTVHLGGWDHHWDLKKGYETLLPIVDSAVAGLFTDLSERGLLDSTLVVLCGEFSRTPRMNDGGNGGAPMSKGTPGRDHWGDAMFCLLGGGGVKGGQIIGSTDRLGEKPKDRPVKPSHIHSTIYEVLGIDPKLQLIDPTGRPTNILDEPTPISELL</sequence>
<dbReference type="AlphaFoldDB" id="A0A8E6BAP0"/>
<dbReference type="SUPFAM" id="SSF53649">
    <property type="entry name" value="Alkaline phosphatase-like"/>
    <property type="match status" value="1"/>
</dbReference>
<evidence type="ECO:0000313" key="2">
    <source>
        <dbReference type="Proteomes" id="UP000676194"/>
    </source>
</evidence>
<dbReference type="InterPro" id="IPR017850">
    <property type="entry name" value="Alkaline_phosphatase_core_sf"/>
</dbReference>
<gene>
    <name evidence="1" type="ORF">KIH39_06255</name>
</gene>
<keyword evidence="2" id="KW-1185">Reference proteome</keyword>
<name>A0A8E6BAP0_9BACT</name>
<dbReference type="Gene3D" id="3.40.720.10">
    <property type="entry name" value="Alkaline Phosphatase, subunit A"/>
    <property type="match status" value="1"/>
</dbReference>
<organism evidence="1 2">
    <name type="scientific">Telmatocola sphagniphila</name>
    <dbReference type="NCBI Taxonomy" id="1123043"/>
    <lineage>
        <taxon>Bacteria</taxon>
        <taxon>Pseudomonadati</taxon>
        <taxon>Planctomycetota</taxon>
        <taxon>Planctomycetia</taxon>
        <taxon>Gemmatales</taxon>
        <taxon>Gemmataceae</taxon>
    </lineage>
</organism>
<dbReference type="EMBL" id="CP074694">
    <property type="protein sequence ID" value="QVL34861.1"/>
    <property type="molecule type" value="Genomic_DNA"/>
</dbReference>
<proteinExistence type="predicted"/>
<dbReference type="InterPro" id="IPR010869">
    <property type="entry name" value="DUF1501"/>
</dbReference>
<dbReference type="Pfam" id="PF07394">
    <property type="entry name" value="DUF1501"/>
    <property type="match status" value="1"/>
</dbReference>
<dbReference type="PANTHER" id="PTHR43737:SF1">
    <property type="entry name" value="DUF1501 DOMAIN-CONTAINING PROTEIN"/>
    <property type="match status" value="1"/>
</dbReference>
<dbReference type="PANTHER" id="PTHR43737">
    <property type="entry name" value="BLL7424 PROTEIN"/>
    <property type="match status" value="1"/>
</dbReference>